<accession>A0ABU4GKI8</accession>
<keyword evidence="3" id="KW-1185">Reference proteome</keyword>
<dbReference type="InterPro" id="IPR006531">
    <property type="entry name" value="Gp5/Vgr_OB"/>
</dbReference>
<evidence type="ECO:0000313" key="3">
    <source>
        <dbReference type="Proteomes" id="UP001276854"/>
    </source>
</evidence>
<sequence length="431" mass="49470">MIEILDCQIKKEVNEHMLAYISGYIGEKDVLSKFTPDTEITIEITDENGVVHTIFRGLPDKISNTEEGYLTKLEIHAISKTTLLDTEEKVRFFYNKNQTYKEIVRYIVSKNENASIIMNHVSEQSCNIIAQYRETDWFFLKRLASCLNTVLVPDCTNSHICFFFGLPTKDDAELDVEFYEVNITDHIREYIVESREILNLCTPVEFHGHRLYVHGIESRLYKQELIHRYCLREKQGFQVKPYGNEKIIGASFMGEVSKVKNDVVRINCNYGCKVNNEDTVWFPFASVYSSPEGTGWYCMPEKGDRIRIYFPDENANQAYVINAVHTESDGDMRKNPEEKSIRTIHNKEIRFTPEKIMITNHKGLSIILDDEKGIMINSNKAVKITASESVEFASGGETSIVAGRGIIFRENNNSLMISDGISHTGLTIQYQ</sequence>
<name>A0ABU4GKI8_9CLOT</name>
<dbReference type="Gene3D" id="3.55.50.10">
    <property type="entry name" value="Baseplate protein-like domains"/>
    <property type="match status" value="1"/>
</dbReference>
<dbReference type="SUPFAM" id="SSF69279">
    <property type="entry name" value="Phage tail proteins"/>
    <property type="match status" value="1"/>
</dbReference>
<dbReference type="Pfam" id="PF04717">
    <property type="entry name" value="Phage_base_V"/>
    <property type="match status" value="1"/>
</dbReference>
<evidence type="ECO:0000313" key="2">
    <source>
        <dbReference type="EMBL" id="MDW2797512.1"/>
    </source>
</evidence>
<reference evidence="2 3" key="1">
    <citation type="submission" date="2023-10" db="EMBL/GenBank/DDBJ databases">
        <title>A novel Glycoside Hydrolase 43-Like Enzyme from Clostrdium boliviensis is an Endo-xylanase, and a Candidate for Xylooligosaccharides Production from Different Xylan Substrates.</title>
        <authorList>
            <person name="Alvarez M.T."/>
            <person name="Rocabado-Villegas L.R."/>
            <person name="Salas-Veizaga D.M."/>
            <person name="Linares-Pasten J.A."/>
            <person name="Gudmundsdottir E.E."/>
            <person name="Hreggvidsson G.O."/>
            <person name="Adlercreutz P."/>
            <person name="Nordberg Karlsson E."/>
        </authorList>
    </citation>
    <scope>NUCLEOTIDE SEQUENCE [LARGE SCALE GENOMIC DNA]</scope>
    <source>
        <strain evidence="2 3">E-1</strain>
    </source>
</reference>
<evidence type="ECO:0000259" key="1">
    <source>
        <dbReference type="Pfam" id="PF04717"/>
    </source>
</evidence>
<dbReference type="Gene3D" id="2.30.110.50">
    <property type="match status" value="1"/>
</dbReference>
<comment type="caution">
    <text evidence="2">The sequence shown here is derived from an EMBL/GenBank/DDBJ whole genome shotgun (WGS) entry which is preliminary data.</text>
</comment>
<organism evidence="2 3">
    <name type="scientific">Clostridium boliviensis</name>
    <dbReference type="NCBI Taxonomy" id="318465"/>
    <lineage>
        <taxon>Bacteria</taxon>
        <taxon>Bacillati</taxon>
        <taxon>Bacillota</taxon>
        <taxon>Clostridia</taxon>
        <taxon>Eubacteriales</taxon>
        <taxon>Clostridiaceae</taxon>
        <taxon>Clostridium</taxon>
    </lineage>
</organism>
<dbReference type="EMBL" id="JAWONS010000123">
    <property type="protein sequence ID" value="MDW2797512.1"/>
    <property type="molecule type" value="Genomic_DNA"/>
</dbReference>
<gene>
    <name evidence="2" type="ORF">RZO55_07980</name>
</gene>
<proteinExistence type="predicted"/>
<feature type="domain" description="Gp5/Type VI secretion system Vgr protein OB-fold" evidence="1">
    <location>
        <begin position="261"/>
        <end position="324"/>
    </location>
</feature>
<protein>
    <submittedName>
        <fullName evidence="2">Phage baseplate assembly protein V</fullName>
    </submittedName>
</protein>
<dbReference type="Proteomes" id="UP001276854">
    <property type="component" value="Unassembled WGS sequence"/>
</dbReference>